<dbReference type="Pfam" id="PF08386">
    <property type="entry name" value="Abhydrolase_4"/>
    <property type="match status" value="1"/>
</dbReference>
<dbReference type="InterPro" id="IPR013595">
    <property type="entry name" value="Pept_S33_TAP-like_C"/>
</dbReference>
<accession>A0ABU2LA01</accession>
<protein>
    <submittedName>
        <fullName evidence="8">Alpha/beta hydrolase</fullName>
    </submittedName>
</protein>
<feature type="domain" description="Peptidase S33 tripeptidyl aminopeptidase-like C-terminal" evidence="7">
    <location>
        <begin position="427"/>
        <end position="529"/>
    </location>
</feature>
<keyword evidence="9" id="KW-1185">Reference proteome</keyword>
<name>A0ABU2LA01_9ACTN</name>
<organism evidence="8 9">
    <name type="scientific">Streptomyces boetiae</name>
    <dbReference type="NCBI Taxonomy" id="3075541"/>
    <lineage>
        <taxon>Bacteria</taxon>
        <taxon>Bacillati</taxon>
        <taxon>Actinomycetota</taxon>
        <taxon>Actinomycetes</taxon>
        <taxon>Kitasatosporales</taxon>
        <taxon>Streptomycetaceae</taxon>
        <taxon>Streptomyces</taxon>
    </lineage>
</organism>
<dbReference type="Gene3D" id="3.40.50.1820">
    <property type="entry name" value="alpha/beta hydrolase"/>
    <property type="match status" value="1"/>
</dbReference>
<dbReference type="PROSITE" id="PS51257">
    <property type="entry name" value="PROKAR_LIPOPROTEIN"/>
    <property type="match status" value="1"/>
</dbReference>
<dbReference type="SUPFAM" id="SSF53474">
    <property type="entry name" value="alpha/beta-Hydrolases"/>
    <property type="match status" value="1"/>
</dbReference>
<dbReference type="PANTHER" id="PTHR43248">
    <property type="entry name" value="2-SUCCINYL-6-HYDROXY-2,4-CYCLOHEXADIENE-1-CARBOXYLATE SYNTHASE"/>
    <property type="match status" value="1"/>
</dbReference>
<evidence type="ECO:0000256" key="3">
    <source>
        <dbReference type="ARBA" id="ARBA00022801"/>
    </source>
</evidence>
<evidence type="ECO:0000256" key="1">
    <source>
        <dbReference type="ARBA" id="ARBA00010088"/>
    </source>
</evidence>
<evidence type="ECO:0000256" key="2">
    <source>
        <dbReference type="ARBA" id="ARBA00022729"/>
    </source>
</evidence>
<dbReference type="InterPro" id="IPR000073">
    <property type="entry name" value="AB_hydrolase_1"/>
</dbReference>
<reference evidence="9" key="1">
    <citation type="submission" date="2023-07" db="EMBL/GenBank/DDBJ databases">
        <title>30 novel species of actinomycetes from the DSMZ collection.</title>
        <authorList>
            <person name="Nouioui I."/>
        </authorList>
    </citation>
    <scope>NUCLEOTIDE SEQUENCE [LARGE SCALE GENOMIC DNA]</scope>
    <source>
        <strain evidence="9">DSM 44917</strain>
    </source>
</reference>
<dbReference type="Pfam" id="PF00561">
    <property type="entry name" value="Abhydrolase_1"/>
    <property type="match status" value="1"/>
</dbReference>
<evidence type="ECO:0000259" key="6">
    <source>
        <dbReference type="Pfam" id="PF00561"/>
    </source>
</evidence>
<dbReference type="GO" id="GO:0016787">
    <property type="term" value="F:hydrolase activity"/>
    <property type="evidence" value="ECO:0007669"/>
    <property type="project" value="UniProtKB-KW"/>
</dbReference>
<dbReference type="Proteomes" id="UP001183388">
    <property type="component" value="Unassembled WGS sequence"/>
</dbReference>
<feature type="domain" description="AB hydrolase-1" evidence="6">
    <location>
        <begin position="119"/>
        <end position="305"/>
    </location>
</feature>
<keyword evidence="3 8" id="KW-0378">Hydrolase</keyword>
<dbReference type="InterPro" id="IPR051601">
    <property type="entry name" value="Serine_prot/Carboxylest_S33"/>
</dbReference>
<feature type="region of interest" description="Disordered" evidence="4">
    <location>
        <begin position="24"/>
        <end position="58"/>
    </location>
</feature>
<gene>
    <name evidence="8" type="ORF">RM780_15740</name>
</gene>
<keyword evidence="2 5" id="KW-0732">Signal</keyword>
<proteinExistence type="inferred from homology"/>
<dbReference type="InterPro" id="IPR029058">
    <property type="entry name" value="AB_hydrolase_fold"/>
</dbReference>
<evidence type="ECO:0000313" key="9">
    <source>
        <dbReference type="Proteomes" id="UP001183388"/>
    </source>
</evidence>
<comment type="caution">
    <text evidence="8">The sequence shown here is derived from an EMBL/GenBank/DDBJ whole genome shotgun (WGS) entry which is preliminary data.</text>
</comment>
<dbReference type="RefSeq" id="WP_311631348.1">
    <property type="nucleotide sequence ID" value="NZ_JAVREN010000021.1"/>
</dbReference>
<evidence type="ECO:0000256" key="4">
    <source>
        <dbReference type="SAM" id="MobiDB-lite"/>
    </source>
</evidence>
<feature type="signal peptide" evidence="5">
    <location>
        <begin position="1"/>
        <end position="22"/>
    </location>
</feature>
<comment type="similarity">
    <text evidence="1">Belongs to the peptidase S33 family.</text>
</comment>
<evidence type="ECO:0000256" key="5">
    <source>
        <dbReference type="SAM" id="SignalP"/>
    </source>
</evidence>
<dbReference type="EMBL" id="JAVREN010000021">
    <property type="protein sequence ID" value="MDT0308402.1"/>
    <property type="molecule type" value="Genomic_DNA"/>
</dbReference>
<evidence type="ECO:0000259" key="7">
    <source>
        <dbReference type="Pfam" id="PF08386"/>
    </source>
</evidence>
<sequence>MRRTTTAALLAPVAATALLLTACSSDDGRPEGRGPSDSGSSVRPAPDADPLEPLPEQIPDELRPYYDQRLSWSPCGGGGWECAELTVPLDYENVDRSEDIQVTVTRLPATGPGERIGSLLLNPGGPGSSAADFAQGVAEYLFPGEVRARYDMVGVDPRGTGGSEPVECLTGPEMDEYTLTDRTPDSEAEVNELVASMEEFAQGCAEDAGELLGHISTIETARDMDVARAVLGDERLHYLGFSYGTKLGAVYAGLFPQRAGRLVLDAAVDPRLPTRDADREQAGGFETAFRAFAEDCASQADCPLGTGDTDAASQALLDFFAEVDARPIPSGDPERPLTESLATTGVASALYSEAAWPELRGALTAAMEEGDGAGLLTLSDSYNDREADGTYGSSMFAFPAISCLDSPAGNADPEEVREALPAYEEASPTFGADFAWATLLCAAWPLEPTGEPVTVNAAGAPDILVIGTTRDPATPYAWAQGLADQLDSGILLTRDGDGHGSYGSGNACVDGAVNAYLLQNTSPEDGSTC</sequence>
<feature type="chain" id="PRO_5047454695" evidence="5">
    <location>
        <begin position="23"/>
        <end position="529"/>
    </location>
</feature>
<evidence type="ECO:0000313" key="8">
    <source>
        <dbReference type="EMBL" id="MDT0308402.1"/>
    </source>
</evidence>
<dbReference type="PANTHER" id="PTHR43248:SF29">
    <property type="entry name" value="TRIPEPTIDYL AMINOPEPTIDASE"/>
    <property type="match status" value="1"/>
</dbReference>